<dbReference type="SUPFAM" id="SSF81383">
    <property type="entry name" value="F-box domain"/>
    <property type="match status" value="1"/>
</dbReference>
<dbReference type="AlphaFoldDB" id="A0AA41V3X5"/>
<dbReference type="InterPro" id="IPR006553">
    <property type="entry name" value="Leu-rich_rpt_Cys-con_subtyp"/>
</dbReference>
<dbReference type="InterPro" id="IPR057207">
    <property type="entry name" value="FBXL15_LRR"/>
</dbReference>
<proteinExistence type="predicted"/>
<evidence type="ECO:0000259" key="1">
    <source>
        <dbReference type="Pfam" id="PF25372"/>
    </source>
</evidence>
<dbReference type="SMART" id="SM00367">
    <property type="entry name" value="LRR_CC"/>
    <property type="match status" value="5"/>
</dbReference>
<dbReference type="Gene3D" id="1.20.1280.50">
    <property type="match status" value="1"/>
</dbReference>
<comment type="caution">
    <text evidence="2">The sequence shown here is derived from an EMBL/GenBank/DDBJ whole genome shotgun (WGS) entry which is preliminary data.</text>
</comment>
<dbReference type="Gene3D" id="3.80.10.10">
    <property type="entry name" value="Ribonuclease Inhibitor"/>
    <property type="match status" value="2"/>
</dbReference>
<dbReference type="InterPro" id="IPR036047">
    <property type="entry name" value="F-box-like_dom_sf"/>
</dbReference>
<dbReference type="InterPro" id="IPR032675">
    <property type="entry name" value="LRR_dom_sf"/>
</dbReference>
<evidence type="ECO:0000313" key="2">
    <source>
        <dbReference type="EMBL" id="MCL7033650.1"/>
    </source>
</evidence>
<organism evidence="2 3">
    <name type="scientific">Papaver nudicaule</name>
    <name type="common">Iceland poppy</name>
    <dbReference type="NCBI Taxonomy" id="74823"/>
    <lineage>
        <taxon>Eukaryota</taxon>
        <taxon>Viridiplantae</taxon>
        <taxon>Streptophyta</taxon>
        <taxon>Embryophyta</taxon>
        <taxon>Tracheophyta</taxon>
        <taxon>Spermatophyta</taxon>
        <taxon>Magnoliopsida</taxon>
        <taxon>Ranunculales</taxon>
        <taxon>Papaveraceae</taxon>
        <taxon>Papaveroideae</taxon>
        <taxon>Papaver</taxon>
    </lineage>
</organism>
<evidence type="ECO:0000313" key="3">
    <source>
        <dbReference type="Proteomes" id="UP001177140"/>
    </source>
</evidence>
<dbReference type="PANTHER" id="PTHR13318">
    <property type="entry name" value="PARTNER OF PAIRED, ISOFORM B-RELATED"/>
    <property type="match status" value="1"/>
</dbReference>
<reference evidence="2" key="1">
    <citation type="submission" date="2022-03" db="EMBL/GenBank/DDBJ databases">
        <title>A functionally conserved STORR gene fusion in Papaver species that diverged 16.8 million years ago.</title>
        <authorList>
            <person name="Catania T."/>
        </authorList>
    </citation>
    <scope>NUCLEOTIDE SEQUENCE</scope>
    <source>
        <strain evidence="2">S-191538</strain>
    </source>
</reference>
<keyword evidence="3" id="KW-1185">Reference proteome</keyword>
<dbReference type="CDD" id="cd22159">
    <property type="entry name" value="F-box_AtTIR1-like"/>
    <property type="match status" value="1"/>
</dbReference>
<protein>
    <recommendedName>
        <fullName evidence="1">F-box/LRR-repeat protein 15-like leucin rich repeat domain-containing protein</fullName>
    </recommendedName>
</protein>
<gene>
    <name evidence="2" type="ORF">MKW94_022480</name>
</gene>
<dbReference type="SUPFAM" id="SSF52047">
    <property type="entry name" value="RNI-like"/>
    <property type="match status" value="1"/>
</dbReference>
<dbReference type="GO" id="GO:0019005">
    <property type="term" value="C:SCF ubiquitin ligase complex"/>
    <property type="evidence" value="ECO:0007669"/>
    <property type="project" value="TreeGrafter"/>
</dbReference>
<sequence length="401" mass="45217">MISLSPNNKYNQGSGKTYTSKAVQQEEAKINCAYRPCKIRRTTSSITNLPGDCINLIFKCLTTVDDRNSFGLTCRDWLHVQNNSHISLWYRNHYHPYNKHDEPDKYPKISPESLAKITCRLLIRFQQLKHLSLGRLPNITNVVTLNSQPFGSNVQTLYLENCYDHCYSYSDMQLSLIFSWFPRLTYINLHSSDISDKGLEALAKCCSSLEKVCLPWCCSITDSGISHVLRNCREICSLDIECCSRIIGICFIGCGQTLTHLKAGGCNFKPEGIRAIVSGGGLKYLNLKTPDELTEFKEGCIINTEAVMTISKGCPLLEKLFLSDCEEVELEGWKAIGLNCKELDFLDLIGCKKLCDMGLQAICDGCSKLSGLRIDREKNRCSSYALEIFKRKKPGVMRVYA</sequence>
<name>A0AA41V3X5_PAPNU</name>
<dbReference type="EMBL" id="JAJJMA010136952">
    <property type="protein sequence ID" value="MCL7033650.1"/>
    <property type="molecule type" value="Genomic_DNA"/>
</dbReference>
<feature type="domain" description="F-box/LRR-repeat protein 15-like leucin rich repeat" evidence="1">
    <location>
        <begin position="165"/>
        <end position="250"/>
    </location>
</feature>
<dbReference type="Proteomes" id="UP001177140">
    <property type="component" value="Unassembled WGS sequence"/>
</dbReference>
<dbReference type="Pfam" id="PF25372">
    <property type="entry name" value="DUF7885"/>
    <property type="match status" value="1"/>
</dbReference>
<dbReference type="GO" id="GO:0031146">
    <property type="term" value="P:SCF-dependent proteasomal ubiquitin-dependent protein catabolic process"/>
    <property type="evidence" value="ECO:0007669"/>
    <property type="project" value="TreeGrafter"/>
</dbReference>
<accession>A0AA41V3X5</accession>